<sequence>MHMTMKAFSYGMIGAFVAGLGLTLWGSVGVLAGL</sequence>
<dbReference type="EMBL" id="BPQM01000039">
    <property type="protein sequence ID" value="GJD78605.1"/>
    <property type="molecule type" value="Genomic_DNA"/>
</dbReference>
<evidence type="ECO:0000313" key="1">
    <source>
        <dbReference type="EMBL" id="GJD78605.1"/>
    </source>
</evidence>
<evidence type="ECO:0000313" key="2">
    <source>
        <dbReference type="Proteomes" id="UP001055108"/>
    </source>
</evidence>
<gene>
    <name evidence="1" type="ORF">NBEOAGPD_1822</name>
</gene>
<accession>A0AA37HNB5</accession>
<dbReference type="AlphaFoldDB" id="A0AA37HNB5"/>
<reference evidence="1" key="2">
    <citation type="submission" date="2021-08" db="EMBL/GenBank/DDBJ databases">
        <authorList>
            <person name="Tani A."/>
            <person name="Ola A."/>
            <person name="Ogura Y."/>
            <person name="Katsura K."/>
            <person name="Hayashi T."/>
        </authorList>
    </citation>
    <scope>NUCLEOTIDE SEQUENCE</scope>
    <source>
        <strain evidence="1">NBRC 103626</strain>
    </source>
</reference>
<keyword evidence="2" id="KW-1185">Reference proteome</keyword>
<reference evidence="1" key="1">
    <citation type="journal article" date="2016" name="Front. Microbiol.">
        <title>Genome Sequence of the Piezophilic, Mesophilic Sulfate-Reducing Bacterium Desulfovibrio indicus J2T.</title>
        <authorList>
            <person name="Cao J."/>
            <person name="Maignien L."/>
            <person name="Shao Z."/>
            <person name="Alain K."/>
            <person name="Jebbar M."/>
        </authorList>
    </citation>
    <scope>NUCLEOTIDE SEQUENCE</scope>
    <source>
        <strain evidence="1">NBRC 103626</strain>
    </source>
</reference>
<name>A0AA37HNB5_9HYPH</name>
<proteinExistence type="predicted"/>
<dbReference type="Proteomes" id="UP001055108">
    <property type="component" value="Unassembled WGS sequence"/>
</dbReference>
<organism evidence="1 2">
    <name type="scientific">Methylobacterium gregans</name>
    <dbReference type="NCBI Taxonomy" id="374424"/>
    <lineage>
        <taxon>Bacteria</taxon>
        <taxon>Pseudomonadati</taxon>
        <taxon>Pseudomonadota</taxon>
        <taxon>Alphaproteobacteria</taxon>
        <taxon>Hyphomicrobiales</taxon>
        <taxon>Methylobacteriaceae</taxon>
        <taxon>Methylobacterium</taxon>
    </lineage>
</organism>
<protein>
    <submittedName>
        <fullName evidence="1">Uncharacterized protein</fullName>
    </submittedName>
</protein>
<comment type="caution">
    <text evidence="1">The sequence shown here is derived from an EMBL/GenBank/DDBJ whole genome shotgun (WGS) entry which is preliminary data.</text>
</comment>